<protein>
    <recommendedName>
        <fullName evidence="6">Peptidase M3</fullName>
    </recommendedName>
</protein>
<reference evidence="4 5" key="1">
    <citation type="submission" date="2019-10" db="EMBL/GenBank/DDBJ databases">
        <title>Rubrobacter sp nov SCSIO 52915 isolated from a deep-sea sediment in the South China Sea.</title>
        <authorList>
            <person name="Chen R.W."/>
        </authorList>
    </citation>
    <scope>NUCLEOTIDE SEQUENCE [LARGE SCALE GENOMIC DNA]</scope>
    <source>
        <strain evidence="4 5">SCSIO 52915</strain>
    </source>
</reference>
<dbReference type="InterPro" id="IPR001548">
    <property type="entry name" value="Peptidase_M2"/>
</dbReference>
<keyword evidence="3" id="KW-0325">Glycoprotein</keyword>
<dbReference type="AlphaFoldDB" id="A0A6G8PSP3"/>
<keyword evidence="1" id="KW-0732">Signal</keyword>
<evidence type="ECO:0000256" key="2">
    <source>
        <dbReference type="ARBA" id="ARBA00023157"/>
    </source>
</evidence>
<dbReference type="GO" id="GO:0016020">
    <property type="term" value="C:membrane"/>
    <property type="evidence" value="ECO:0007669"/>
    <property type="project" value="InterPro"/>
</dbReference>
<gene>
    <name evidence="4" type="ORF">GBA65_00355</name>
</gene>
<dbReference type="Proteomes" id="UP000502706">
    <property type="component" value="Chromosome"/>
</dbReference>
<keyword evidence="5" id="KW-1185">Reference proteome</keyword>
<name>A0A6G8PSP3_9ACTN</name>
<dbReference type="EMBL" id="CP045121">
    <property type="protein sequence ID" value="QIN77217.1"/>
    <property type="molecule type" value="Genomic_DNA"/>
</dbReference>
<dbReference type="GO" id="GO:0008241">
    <property type="term" value="F:peptidyl-dipeptidase activity"/>
    <property type="evidence" value="ECO:0007669"/>
    <property type="project" value="InterPro"/>
</dbReference>
<organism evidence="4 5">
    <name type="scientific">Rubrobacter marinus</name>
    <dbReference type="NCBI Taxonomy" id="2653852"/>
    <lineage>
        <taxon>Bacteria</taxon>
        <taxon>Bacillati</taxon>
        <taxon>Actinomycetota</taxon>
        <taxon>Rubrobacteria</taxon>
        <taxon>Rubrobacterales</taxon>
        <taxon>Rubrobacteraceae</taxon>
        <taxon>Rubrobacter</taxon>
    </lineage>
</organism>
<dbReference type="KEGG" id="rmar:GBA65_00355"/>
<evidence type="ECO:0008006" key="6">
    <source>
        <dbReference type="Google" id="ProtNLM"/>
    </source>
</evidence>
<evidence type="ECO:0000256" key="3">
    <source>
        <dbReference type="ARBA" id="ARBA00023180"/>
    </source>
</evidence>
<dbReference type="SUPFAM" id="SSF55486">
    <property type="entry name" value="Metalloproteases ('zincins'), catalytic domain"/>
    <property type="match status" value="1"/>
</dbReference>
<dbReference type="PANTHER" id="PTHR10514:SF27">
    <property type="entry name" value="ANGIOTENSIN-CONVERTING ENZYME"/>
    <property type="match status" value="1"/>
</dbReference>
<dbReference type="GO" id="GO:0006508">
    <property type="term" value="P:proteolysis"/>
    <property type="evidence" value="ECO:0007669"/>
    <property type="project" value="InterPro"/>
</dbReference>
<dbReference type="Pfam" id="PF01401">
    <property type="entry name" value="Peptidase_M2"/>
    <property type="match status" value="2"/>
</dbReference>
<dbReference type="PANTHER" id="PTHR10514">
    <property type="entry name" value="ANGIOTENSIN-CONVERTING ENZYME"/>
    <property type="match status" value="1"/>
</dbReference>
<sequence length="541" mass="61379">MDSAEIQSFIASFEERMAPVEKASGEAYWVLATTGTEEARGEVVRVGKEYNALFADGDEFEKLKGWYEGRDAVESQILRRRLEILYKTFAGRQGDEATLTRVEELEAEANAIYNNHRGRVGGKERSENELRTILRSSDDAALRQEAWEASKSVGRPVEGTVRELARLRNKLARDAGYPNHRVRALDLQEIEVEALDRLMDDLEATTRGAFEGLRGEIDDHLKRRFGVERVMPWHLSDPFFQSCAHEIAALGRSEGGPGADADRYFEGKDLEALTRETYDNMGLEVRDVLARSDLYERPGKSQHAFCIPIGRDYPYDVRVLANAEPDAYWADTMLHEFGHAVYDKHINPSLPYLLRSVAHTSTTEAIALMMGSLASDPAWLSSVAGVPEDELDADREYLFRSARADKLVFVRWALVMYRFEAALYEDPDRDDLNPLWWDLVGDLQLQERPPGRDEPDWAAKIHVAVAPIYYHNYVLGHLTAAQLRHHLEERVAGRPFFRSETAGRYLQEAIFGPGARSDWQETVLHATGEKLDPGYFAKSLR</sequence>
<dbReference type="RefSeq" id="WP_166394886.1">
    <property type="nucleotide sequence ID" value="NZ_CP045121.1"/>
</dbReference>
<dbReference type="Gene3D" id="1.10.1370.30">
    <property type="match status" value="1"/>
</dbReference>
<proteinExistence type="predicted"/>
<dbReference type="GO" id="GO:0008237">
    <property type="term" value="F:metallopeptidase activity"/>
    <property type="evidence" value="ECO:0007669"/>
    <property type="project" value="InterPro"/>
</dbReference>
<evidence type="ECO:0000313" key="5">
    <source>
        <dbReference type="Proteomes" id="UP000502706"/>
    </source>
</evidence>
<keyword evidence="2" id="KW-1015">Disulfide bond</keyword>
<accession>A0A6G8PSP3</accession>
<evidence type="ECO:0000256" key="1">
    <source>
        <dbReference type="ARBA" id="ARBA00022729"/>
    </source>
</evidence>
<evidence type="ECO:0000313" key="4">
    <source>
        <dbReference type="EMBL" id="QIN77217.1"/>
    </source>
</evidence>